<dbReference type="Proteomes" id="UP000028002">
    <property type="component" value="Unassembled WGS sequence"/>
</dbReference>
<proteinExistence type="predicted"/>
<reference evidence="1 2" key="1">
    <citation type="submission" date="2014-03" db="EMBL/GenBank/DDBJ databases">
        <title>Draft Genome of Photorhabdus temperata Meg1.</title>
        <authorList>
            <person name="Hurst S.G.IV."/>
            <person name="Morris K."/>
            <person name="Thomas K."/>
            <person name="Tisa L.S."/>
        </authorList>
    </citation>
    <scope>NUCLEOTIDE SEQUENCE [LARGE SCALE GENOMIC DNA]</scope>
    <source>
        <strain evidence="1 2">Meg1</strain>
    </source>
</reference>
<accession>A0A081RXV6</accession>
<dbReference type="RefSeq" id="WP_200875273.1">
    <property type="nucleotide sequence ID" value="NZ_CAWLUD010000028.1"/>
</dbReference>
<dbReference type="AlphaFoldDB" id="A0A081RXV6"/>
<name>A0A081RXV6_PHOTE</name>
<organism evidence="1 2">
    <name type="scientific">Photorhabdus temperata subsp. temperata Meg1</name>
    <dbReference type="NCBI Taxonomy" id="1393735"/>
    <lineage>
        <taxon>Bacteria</taxon>
        <taxon>Pseudomonadati</taxon>
        <taxon>Pseudomonadota</taxon>
        <taxon>Gammaproteobacteria</taxon>
        <taxon>Enterobacterales</taxon>
        <taxon>Morganellaceae</taxon>
        <taxon>Photorhabdus</taxon>
    </lineage>
</organism>
<protein>
    <submittedName>
        <fullName evidence="1">Uncharacterized protein</fullName>
    </submittedName>
</protein>
<dbReference type="PATRIC" id="fig|1393735.3.peg.1835"/>
<sequence>MSTYRPFKDAIDFKEIKSQRKDIDIVINVNRKHAIEFPDSREEMEKEIMSL</sequence>
<evidence type="ECO:0000313" key="1">
    <source>
        <dbReference type="EMBL" id="KER03509.1"/>
    </source>
</evidence>
<evidence type="ECO:0000313" key="2">
    <source>
        <dbReference type="Proteomes" id="UP000028002"/>
    </source>
</evidence>
<comment type="caution">
    <text evidence="1">The sequence shown here is derived from an EMBL/GenBank/DDBJ whole genome shotgun (WGS) entry which is preliminary data.</text>
</comment>
<dbReference type="EMBL" id="JGVH01000028">
    <property type="protein sequence ID" value="KER03509.1"/>
    <property type="molecule type" value="Genomic_DNA"/>
</dbReference>
<gene>
    <name evidence="1" type="ORF">MEG1DRAFT_01778</name>
</gene>